<accession>A0A3G3ILT7</accession>
<dbReference type="KEGG" id="bthg:MS2017_1112"/>
<evidence type="ECO:0000256" key="2">
    <source>
        <dbReference type="SAM" id="Phobius"/>
    </source>
</evidence>
<evidence type="ECO:0000313" key="6">
    <source>
        <dbReference type="Proteomes" id="UP000643672"/>
    </source>
</evidence>
<evidence type="ECO:0000313" key="5">
    <source>
        <dbReference type="Proteomes" id="UP000278334"/>
    </source>
</evidence>
<feature type="region of interest" description="Disordered" evidence="1">
    <location>
        <begin position="98"/>
        <end position="118"/>
    </location>
</feature>
<dbReference type="EMBL" id="CAESAQ020000021">
    <property type="protein sequence ID" value="CAB5495682.1"/>
    <property type="molecule type" value="Genomic_DNA"/>
</dbReference>
<keyword evidence="2" id="KW-0472">Membrane</keyword>
<gene>
    <name evidence="3" type="ORF">MS2017_1112</name>
    <name evidence="4" type="ORF">THERMOS_342</name>
</gene>
<dbReference type="Proteomes" id="UP000278334">
    <property type="component" value="Chromosome"/>
</dbReference>
<evidence type="ECO:0000313" key="4">
    <source>
        <dbReference type="EMBL" id="CAB5495682.1"/>
    </source>
</evidence>
<proteinExistence type="predicted"/>
<reference evidence="3 5" key="1">
    <citation type="submission" date="2017-11" db="EMBL/GenBank/DDBJ databases">
        <title>Genome sequence of the bacterial symbiont EPR9N from a vent mussel Bathymodiolus thermophilus.</title>
        <authorList>
            <person name="Won Y.-J."/>
        </authorList>
    </citation>
    <scope>NUCLEOTIDE SEQUENCE [LARGE SCALE GENOMIC DNA]</scope>
    <source>
        <strain evidence="3 5">EPR9N</strain>
    </source>
</reference>
<evidence type="ECO:0000313" key="3">
    <source>
        <dbReference type="EMBL" id="AYQ56816.1"/>
    </source>
</evidence>
<keyword evidence="2" id="KW-0812">Transmembrane</keyword>
<dbReference type="EMBL" id="CP024634">
    <property type="protein sequence ID" value="AYQ56816.1"/>
    <property type="molecule type" value="Genomic_DNA"/>
</dbReference>
<feature type="transmembrane region" description="Helical" evidence="2">
    <location>
        <begin position="31"/>
        <end position="47"/>
    </location>
</feature>
<name>A0A3G3ILT7_9GAMM</name>
<keyword evidence="6" id="KW-1185">Reference proteome</keyword>
<keyword evidence="2" id="KW-1133">Transmembrane helix</keyword>
<evidence type="ECO:0000256" key="1">
    <source>
        <dbReference type="SAM" id="MobiDB-lite"/>
    </source>
</evidence>
<protein>
    <submittedName>
        <fullName evidence="3">Uncharacterized protein</fullName>
    </submittedName>
</protein>
<sequence>MGLIMSEENQNSVVKQIEIKKLKKKNMGKKIIISVVIFAIATIFLVQQRQQQTDKNTLITTHQDLNLKKSIENSDEDAHAKKPVTVNKVISHGDKAPNILLPTRQQGDKEEEKGVITSSEQPLSNFENTLVDVQTNNKSKVIPKEQKSFQKRVFSTIGSLFKNQEEEAKKDPKEMFELVGISIWDSQPKATIRYNGHTSIVSVGSIRINWKIINIDFNKEQITILKNGQQIVLDKIK</sequence>
<organism evidence="3 5">
    <name type="scientific">Bathymodiolus thermophilus thioautotrophic gill symbiont</name>
    <dbReference type="NCBI Taxonomy" id="2360"/>
    <lineage>
        <taxon>Bacteria</taxon>
        <taxon>Pseudomonadati</taxon>
        <taxon>Pseudomonadota</taxon>
        <taxon>Gammaproteobacteria</taxon>
        <taxon>sulfur-oxidizing symbionts</taxon>
    </lineage>
</organism>
<reference evidence="4 6" key="2">
    <citation type="submission" date="2020-05" db="EMBL/GenBank/DDBJ databases">
        <authorList>
            <person name="Petersen J."/>
            <person name="Sayavedra L."/>
        </authorList>
    </citation>
    <scope>NUCLEOTIDE SEQUENCE [LARGE SCALE GENOMIC DNA]</scope>
    <source>
        <strain evidence="4">B thermophilus SOXS</strain>
    </source>
</reference>
<dbReference type="AlphaFoldDB" id="A0A3G3ILT7"/>
<dbReference type="Proteomes" id="UP000643672">
    <property type="component" value="Unassembled WGS sequence"/>
</dbReference>